<evidence type="ECO:0000256" key="9">
    <source>
        <dbReference type="ARBA" id="ARBA00023027"/>
    </source>
</evidence>
<dbReference type="EMBL" id="JOPB01000001">
    <property type="protein sequence ID" value="OUI79287.1"/>
    <property type="molecule type" value="Genomic_DNA"/>
</dbReference>
<dbReference type="PANTHER" id="PTHR11434:SF21">
    <property type="entry name" value="NADH DEHYDROGENASE SUBUNIT 4L-RELATED"/>
    <property type="match status" value="1"/>
</dbReference>
<evidence type="ECO:0000256" key="11">
    <source>
        <dbReference type="HAMAP-Rule" id="MF_01456"/>
    </source>
</evidence>
<sequence>MNILNTVGVAPYMIVSAILFAIGLFGIFASRKNLIVILMSIELMLLSANLNLIAFSSAFENLTGQVMVMFTLTVAAAESAIGLAIVMVYYRNRHSVEVQDTTMMKG</sequence>
<gene>
    <name evidence="11" type="primary">nuoK</name>
    <name evidence="12" type="ORF">HK18_01600</name>
</gene>
<dbReference type="GO" id="GO:0030964">
    <property type="term" value="C:NADH dehydrogenase complex"/>
    <property type="evidence" value="ECO:0007669"/>
    <property type="project" value="TreeGrafter"/>
</dbReference>
<evidence type="ECO:0000256" key="1">
    <source>
        <dbReference type="ARBA" id="ARBA00002378"/>
    </source>
</evidence>
<dbReference type="GO" id="GO:0048038">
    <property type="term" value="F:quinone binding"/>
    <property type="evidence" value="ECO:0007669"/>
    <property type="project" value="UniProtKB-KW"/>
</dbReference>
<dbReference type="RefSeq" id="WP_008853667.1">
    <property type="nucleotide sequence ID" value="NZ_JOPB01000001.1"/>
</dbReference>
<feature type="transmembrane region" description="Helical" evidence="11">
    <location>
        <begin position="34"/>
        <end position="55"/>
    </location>
</feature>
<dbReference type="Proteomes" id="UP000194946">
    <property type="component" value="Unassembled WGS sequence"/>
</dbReference>
<keyword evidence="11" id="KW-1003">Cell membrane</keyword>
<dbReference type="FunFam" id="1.10.287.3510:FF:000001">
    <property type="entry name" value="NADH-quinone oxidoreductase subunit K"/>
    <property type="match status" value="1"/>
</dbReference>
<keyword evidence="13" id="KW-1185">Reference proteome</keyword>
<evidence type="ECO:0000256" key="5">
    <source>
        <dbReference type="ARBA" id="ARBA00022692"/>
    </source>
</evidence>
<dbReference type="Gene3D" id="1.10.287.3510">
    <property type="match status" value="1"/>
</dbReference>
<evidence type="ECO:0000256" key="8">
    <source>
        <dbReference type="ARBA" id="ARBA00022989"/>
    </source>
</evidence>
<comment type="subcellular location">
    <subcellularLocation>
        <location evidence="11">Cell membrane</location>
        <topology evidence="11">Multi-pass membrane protein</topology>
    </subcellularLocation>
    <subcellularLocation>
        <location evidence="2">Membrane</location>
        <topology evidence="2">Multi-pass membrane protein</topology>
    </subcellularLocation>
</comment>
<comment type="similarity">
    <text evidence="3 11">Belongs to the complex I subunit 4L family.</text>
</comment>
<keyword evidence="5 11" id="KW-0812">Transmembrane</keyword>
<dbReference type="PANTHER" id="PTHR11434">
    <property type="entry name" value="NADH-UBIQUINONE OXIDOREDUCTASE SUBUNIT ND4L"/>
    <property type="match status" value="1"/>
</dbReference>
<dbReference type="HAMAP" id="MF_01456">
    <property type="entry name" value="NDH1_NuoK"/>
    <property type="match status" value="1"/>
</dbReference>
<keyword evidence="9 11" id="KW-0520">NAD</keyword>
<feature type="transmembrane region" description="Helical" evidence="11">
    <location>
        <begin position="6"/>
        <end position="27"/>
    </location>
</feature>
<comment type="catalytic activity">
    <reaction evidence="11">
        <text>a quinone + NADH + 5 H(+)(in) = a quinol + NAD(+) + 4 H(+)(out)</text>
        <dbReference type="Rhea" id="RHEA:57888"/>
        <dbReference type="ChEBI" id="CHEBI:15378"/>
        <dbReference type="ChEBI" id="CHEBI:24646"/>
        <dbReference type="ChEBI" id="CHEBI:57540"/>
        <dbReference type="ChEBI" id="CHEBI:57945"/>
        <dbReference type="ChEBI" id="CHEBI:132124"/>
    </reaction>
</comment>
<proteinExistence type="inferred from homology"/>
<comment type="caution">
    <text evidence="12">The sequence shown here is derived from an EMBL/GenBank/DDBJ whole genome shotgun (WGS) entry which is preliminary data.</text>
</comment>
<accession>A0A251ZX89</accession>
<evidence type="ECO:0000313" key="12">
    <source>
        <dbReference type="EMBL" id="OUI79287.1"/>
    </source>
</evidence>
<dbReference type="InterPro" id="IPR039428">
    <property type="entry name" value="NUOK/Mnh_C1-like"/>
</dbReference>
<evidence type="ECO:0000256" key="4">
    <source>
        <dbReference type="ARBA" id="ARBA00022448"/>
    </source>
</evidence>
<evidence type="ECO:0000313" key="13">
    <source>
        <dbReference type="Proteomes" id="UP000194946"/>
    </source>
</evidence>
<dbReference type="GO" id="GO:0005886">
    <property type="term" value="C:plasma membrane"/>
    <property type="evidence" value="ECO:0007669"/>
    <property type="project" value="UniProtKB-SubCell"/>
</dbReference>
<evidence type="ECO:0000256" key="7">
    <source>
        <dbReference type="ARBA" id="ARBA00022967"/>
    </source>
</evidence>
<dbReference type="AlphaFoldDB" id="A0A251ZX89"/>
<evidence type="ECO:0000256" key="6">
    <source>
        <dbReference type="ARBA" id="ARBA00022719"/>
    </source>
</evidence>
<keyword evidence="7 11" id="KW-1278">Translocase</keyword>
<dbReference type="Pfam" id="PF00420">
    <property type="entry name" value="Oxidored_q2"/>
    <property type="match status" value="1"/>
</dbReference>
<organism evidence="12 13">
    <name type="scientific">Commensalibacter intestini</name>
    <dbReference type="NCBI Taxonomy" id="479936"/>
    <lineage>
        <taxon>Bacteria</taxon>
        <taxon>Pseudomonadati</taxon>
        <taxon>Pseudomonadota</taxon>
        <taxon>Alphaproteobacteria</taxon>
        <taxon>Acetobacterales</taxon>
        <taxon>Acetobacteraceae</taxon>
    </lineage>
</organism>
<feature type="transmembrane region" description="Helical" evidence="11">
    <location>
        <begin position="67"/>
        <end position="90"/>
    </location>
</feature>
<reference evidence="13" key="1">
    <citation type="submission" date="2014-06" db="EMBL/GenBank/DDBJ databases">
        <authorList>
            <person name="Winans N.J."/>
            <person name="Newell P.D."/>
            <person name="Douglas A.E."/>
        </authorList>
    </citation>
    <scope>NUCLEOTIDE SEQUENCE [LARGE SCALE GENOMIC DNA]</scope>
    <source>
        <strain evidence="13">DmL_052</strain>
    </source>
</reference>
<dbReference type="GO" id="GO:0050136">
    <property type="term" value="F:NADH dehydrogenase (quinone) (non-electrogenic) activity"/>
    <property type="evidence" value="ECO:0007669"/>
    <property type="project" value="UniProtKB-UniRule"/>
</dbReference>
<evidence type="ECO:0000256" key="2">
    <source>
        <dbReference type="ARBA" id="ARBA00004141"/>
    </source>
</evidence>
<keyword evidence="4 11" id="KW-0813">Transport</keyword>
<dbReference type="NCBIfam" id="NF004323">
    <property type="entry name" value="PRK05715.1-5"/>
    <property type="match status" value="1"/>
</dbReference>
<keyword evidence="10 11" id="KW-0472">Membrane</keyword>
<dbReference type="EC" id="7.1.1.-" evidence="11"/>
<dbReference type="GO" id="GO:0042773">
    <property type="term" value="P:ATP synthesis coupled electron transport"/>
    <property type="evidence" value="ECO:0007669"/>
    <property type="project" value="InterPro"/>
</dbReference>
<keyword evidence="6 11" id="KW-0874">Quinone</keyword>
<evidence type="ECO:0000256" key="10">
    <source>
        <dbReference type="ARBA" id="ARBA00023136"/>
    </source>
</evidence>
<evidence type="ECO:0000256" key="3">
    <source>
        <dbReference type="ARBA" id="ARBA00010519"/>
    </source>
</evidence>
<keyword evidence="11" id="KW-0830">Ubiquinone</keyword>
<dbReference type="InterPro" id="IPR001133">
    <property type="entry name" value="NADH_UbQ_OxRdtase_chain4L/K"/>
</dbReference>
<comment type="subunit">
    <text evidence="11">NDH-1 is composed of 14 different subunits. Subunits NuoA, H, J, K, L, M, N constitute the membrane sector of the complex.</text>
</comment>
<name>A0A251ZX89_9PROT</name>
<dbReference type="NCBIfam" id="NF004321">
    <property type="entry name" value="PRK05715.1-3"/>
    <property type="match status" value="1"/>
</dbReference>
<keyword evidence="8 11" id="KW-1133">Transmembrane helix</keyword>
<protein>
    <recommendedName>
        <fullName evidence="11">NADH-quinone oxidoreductase subunit K</fullName>
        <ecNumber evidence="11">7.1.1.-</ecNumber>
    </recommendedName>
    <alternativeName>
        <fullName evidence="11">NADH dehydrogenase I subunit K</fullName>
    </alternativeName>
    <alternativeName>
        <fullName evidence="11">NDH-1 subunit K</fullName>
    </alternativeName>
</protein>
<comment type="function">
    <text evidence="1 11">NDH-1 shuttles electrons from NADH, via FMN and iron-sulfur (Fe-S) centers, to quinones in the respiratory chain. The immediate electron acceptor for the enzyme in this species is believed to be ubiquinone. Couples the redox reaction to proton translocation (for every two electrons transferred, four hydrogen ions are translocated across the cytoplasmic membrane), and thus conserves the redox energy in a proton gradient.</text>
</comment>
<dbReference type="NCBIfam" id="NF004320">
    <property type="entry name" value="PRK05715.1-2"/>
    <property type="match status" value="1"/>
</dbReference>